<protein>
    <submittedName>
        <fullName evidence="2">DUF533 domain-containing protein</fullName>
    </submittedName>
</protein>
<dbReference type="EMBL" id="QGNA01000001">
    <property type="protein sequence ID" value="PWS38290.1"/>
    <property type="molecule type" value="Genomic_DNA"/>
</dbReference>
<dbReference type="OrthoDB" id="5459344at2"/>
<dbReference type="SUPFAM" id="SSF158682">
    <property type="entry name" value="TerB-like"/>
    <property type="match status" value="1"/>
</dbReference>
<dbReference type="InterPro" id="IPR029024">
    <property type="entry name" value="TerB-like"/>
</dbReference>
<organism evidence="2 3">
    <name type="scientific">Falsiroseomonas bella</name>
    <dbReference type="NCBI Taxonomy" id="2184016"/>
    <lineage>
        <taxon>Bacteria</taxon>
        <taxon>Pseudomonadati</taxon>
        <taxon>Pseudomonadota</taxon>
        <taxon>Alphaproteobacteria</taxon>
        <taxon>Acetobacterales</taxon>
        <taxon>Roseomonadaceae</taxon>
        <taxon>Falsiroseomonas</taxon>
    </lineage>
</organism>
<dbReference type="InterPro" id="IPR007486">
    <property type="entry name" value="YebE"/>
</dbReference>
<gene>
    <name evidence="2" type="ORF">DFH01_03080</name>
</gene>
<dbReference type="CDD" id="cd07178">
    <property type="entry name" value="terB_like_YebE"/>
    <property type="match status" value="1"/>
</dbReference>
<keyword evidence="3" id="KW-1185">Reference proteome</keyword>
<reference evidence="3" key="1">
    <citation type="submission" date="2018-05" db="EMBL/GenBank/DDBJ databases">
        <authorList>
            <person name="Du Z."/>
            <person name="Wang X."/>
        </authorList>
    </citation>
    <scope>NUCLEOTIDE SEQUENCE [LARGE SCALE GENOMIC DNA]</scope>
    <source>
        <strain evidence="3">CQN31</strain>
    </source>
</reference>
<proteinExistence type="predicted"/>
<dbReference type="Pfam" id="PF04391">
    <property type="entry name" value="DUF533"/>
    <property type="match status" value="1"/>
</dbReference>
<dbReference type="AlphaFoldDB" id="A0A317FGU5"/>
<sequence length="240" mass="24491">MIDAKQLLDRFLGAQGGNRPPGAPAAPGAGFQLPGGLSDITRHVPGGAAGLAAGAGLLATMLGGKKLRKMTGGAIGYGGAAALGALAYRAWQNWQAQQGAQPASGTPQPASDRFLPSAAPAADGTPFELALVRTMVAAAKADGHVDAAEQRAIFEAVERAGLDAEAKAFVFDLLRRDIPFEEIAAGAATPEQAAELYLAARLAIDPDEASERAWLAALAHRLSLPDGLVAQIEAEAQRVG</sequence>
<dbReference type="RefSeq" id="WP_109868911.1">
    <property type="nucleotide sequence ID" value="NZ_QGNA01000001.1"/>
</dbReference>
<evidence type="ECO:0000313" key="3">
    <source>
        <dbReference type="Proteomes" id="UP000245765"/>
    </source>
</evidence>
<accession>A0A317FGU5</accession>
<comment type="caution">
    <text evidence="2">The sequence shown here is derived from an EMBL/GenBank/DDBJ whole genome shotgun (WGS) entry which is preliminary data.</text>
</comment>
<evidence type="ECO:0000313" key="2">
    <source>
        <dbReference type="EMBL" id="PWS38290.1"/>
    </source>
</evidence>
<name>A0A317FGU5_9PROT</name>
<feature type="region of interest" description="Disordered" evidence="1">
    <location>
        <begin position="98"/>
        <end position="118"/>
    </location>
</feature>
<dbReference type="Proteomes" id="UP000245765">
    <property type="component" value="Unassembled WGS sequence"/>
</dbReference>
<dbReference type="Gene3D" id="1.10.3680.10">
    <property type="entry name" value="TerB-like"/>
    <property type="match status" value="1"/>
</dbReference>
<evidence type="ECO:0000256" key="1">
    <source>
        <dbReference type="SAM" id="MobiDB-lite"/>
    </source>
</evidence>